<gene>
    <name evidence="1" type="ORF">D9611_009984</name>
</gene>
<dbReference type="Proteomes" id="UP000541558">
    <property type="component" value="Unassembled WGS sequence"/>
</dbReference>
<evidence type="ECO:0000313" key="1">
    <source>
        <dbReference type="EMBL" id="KAF5334947.1"/>
    </source>
</evidence>
<reference evidence="1 2" key="1">
    <citation type="journal article" date="2020" name="ISME J.">
        <title>Uncovering the hidden diversity of litter-decomposition mechanisms in mushroom-forming fungi.</title>
        <authorList>
            <person name="Floudas D."/>
            <person name="Bentzer J."/>
            <person name="Ahren D."/>
            <person name="Johansson T."/>
            <person name="Persson P."/>
            <person name="Tunlid A."/>
        </authorList>
    </citation>
    <scope>NUCLEOTIDE SEQUENCE [LARGE SCALE GENOMIC DNA]</scope>
    <source>
        <strain evidence="1 2">CBS 175.51</strain>
    </source>
</reference>
<proteinExistence type="predicted"/>
<accession>A0A8H5FFS1</accession>
<protein>
    <submittedName>
        <fullName evidence="1">Uncharacterized protein</fullName>
    </submittedName>
</protein>
<comment type="caution">
    <text evidence="1">The sequence shown here is derived from an EMBL/GenBank/DDBJ whole genome shotgun (WGS) entry which is preliminary data.</text>
</comment>
<dbReference type="EMBL" id="JAACJK010000065">
    <property type="protein sequence ID" value="KAF5334947.1"/>
    <property type="molecule type" value="Genomic_DNA"/>
</dbReference>
<name>A0A8H5FFS1_9AGAR</name>
<keyword evidence="2" id="KW-1185">Reference proteome</keyword>
<evidence type="ECO:0000313" key="2">
    <source>
        <dbReference type="Proteomes" id="UP000541558"/>
    </source>
</evidence>
<organism evidence="1 2">
    <name type="scientific">Ephemerocybe angulata</name>
    <dbReference type="NCBI Taxonomy" id="980116"/>
    <lineage>
        <taxon>Eukaryota</taxon>
        <taxon>Fungi</taxon>
        <taxon>Dikarya</taxon>
        <taxon>Basidiomycota</taxon>
        <taxon>Agaricomycotina</taxon>
        <taxon>Agaricomycetes</taxon>
        <taxon>Agaricomycetidae</taxon>
        <taxon>Agaricales</taxon>
        <taxon>Agaricineae</taxon>
        <taxon>Psathyrellaceae</taxon>
        <taxon>Ephemerocybe</taxon>
    </lineage>
</organism>
<sequence length="93" mass="11078">MAVITLPYQFRTFNHARSHVRSLTISYSPLLDFRRIYSHRIIPSRLSPESFLWCNRRSRIFWRLFNLSPESFHFAFAGAAVPYARDEIYYTGS</sequence>
<dbReference type="AlphaFoldDB" id="A0A8H5FFS1"/>